<organism evidence="1 2">
    <name type="scientific">Streptomyces sedi</name>
    <dbReference type="NCBI Taxonomy" id="555059"/>
    <lineage>
        <taxon>Bacteria</taxon>
        <taxon>Bacillati</taxon>
        <taxon>Actinomycetota</taxon>
        <taxon>Actinomycetes</taxon>
        <taxon>Kitasatosporales</taxon>
        <taxon>Streptomycetaceae</taxon>
        <taxon>Streptomyces</taxon>
    </lineage>
</organism>
<keyword evidence="2" id="KW-1185">Reference proteome</keyword>
<dbReference type="EMBL" id="VDGT01000026">
    <property type="protein sequence ID" value="TNM25911.1"/>
    <property type="molecule type" value="Genomic_DNA"/>
</dbReference>
<proteinExistence type="predicted"/>
<name>A0A5C4UQG0_9ACTN</name>
<evidence type="ECO:0000313" key="2">
    <source>
        <dbReference type="Proteomes" id="UP000311713"/>
    </source>
</evidence>
<reference evidence="1 2" key="1">
    <citation type="submission" date="2019-06" db="EMBL/GenBank/DDBJ databases">
        <title>Draft genome of Streptomyces sedi sp. JCM16909.</title>
        <authorList>
            <person name="Klykleung N."/>
            <person name="Tanasupawat S."/>
            <person name="Kudo T."/>
            <person name="Yuki M."/>
            <person name="Ohkuma M."/>
        </authorList>
    </citation>
    <scope>NUCLEOTIDE SEQUENCE [LARGE SCALE GENOMIC DNA]</scope>
    <source>
        <strain evidence="1 2">JCM 16909</strain>
    </source>
</reference>
<protein>
    <submittedName>
        <fullName evidence="1">Uncharacterized protein</fullName>
    </submittedName>
</protein>
<gene>
    <name evidence="1" type="ORF">FH715_25435</name>
</gene>
<dbReference type="AlphaFoldDB" id="A0A5C4UQG0"/>
<accession>A0A5C4UQG0</accession>
<dbReference type="Proteomes" id="UP000311713">
    <property type="component" value="Unassembled WGS sequence"/>
</dbReference>
<sequence>MAIDVPVDRFKILFQLAKELPNVNGDAIRTSACSREDAEMVVRTFRSVRGVLNDSVVNVRICVAADVVWTDT</sequence>
<dbReference type="RefSeq" id="WP_139649362.1">
    <property type="nucleotide sequence ID" value="NZ_BAAAZS010000035.1"/>
</dbReference>
<evidence type="ECO:0000313" key="1">
    <source>
        <dbReference type="EMBL" id="TNM25911.1"/>
    </source>
</evidence>
<comment type="caution">
    <text evidence="1">The sequence shown here is derived from an EMBL/GenBank/DDBJ whole genome shotgun (WGS) entry which is preliminary data.</text>
</comment>